<organism evidence="1 2">
    <name type="scientific">Datura stramonium</name>
    <name type="common">Jimsonweed</name>
    <name type="synonym">Common thornapple</name>
    <dbReference type="NCBI Taxonomy" id="4076"/>
    <lineage>
        <taxon>Eukaryota</taxon>
        <taxon>Viridiplantae</taxon>
        <taxon>Streptophyta</taxon>
        <taxon>Embryophyta</taxon>
        <taxon>Tracheophyta</taxon>
        <taxon>Spermatophyta</taxon>
        <taxon>Magnoliopsida</taxon>
        <taxon>eudicotyledons</taxon>
        <taxon>Gunneridae</taxon>
        <taxon>Pentapetalae</taxon>
        <taxon>asterids</taxon>
        <taxon>lamiids</taxon>
        <taxon>Solanales</taxon>
        <taxon>Solanaceae</taxon>
        <taxon>Solanoideae</taxon>
        <taxon>Datureae</taxon>
        <taxon>Datura</taxon>
    </lineage>
</organism>
<gene>
    <name evidence="1" type="ORF">HAX54_040602</name>
</gene>
<reference evidence="1 2" key="1">
    <citation type="journal article" date="2021" name="BMC Genomics">
        <title>Datura genome reveals duplications of psychoactive alkaloid biosynthetic genes and high mutation rate following tissue culture.</title>
        <authorList>
            <person name="Rajewski A."/>
            <person name="Carter-House D."/>
            <person name="Stajich J."/>
            <person name="Litt A."/>
        </authorList>
    </citation>
    <scope>NUCLEOTIDE SEQUENCE [LARGE SCALE GENOMIC DNA]</scope>
    <source>
        <strain evidence="1">AR-01</strain>
    </source>
</reference>
<feature type="non-terminal residue" evidence="1">
    <location>
        <position position="75"/>
    </location>
</feature>
<protein>
    <submittedName>
        <fullName evidence="1">Uncharacterized protein</fullName>
    </submittedName>
</protein>
<sequence length="75" mass="8229">MVEVPSEEIEPLDSRSQLRKQNGAHVLGLRYAGPNLFNADVVQFPASELALLRHICTRYACRRSQSAASCASIDA</sequence>
<name>A0ABS8VQF5_DATST</name>
<dbReference type="Proteomes" id="UP000823775">
    <property type="component" value="Unassembled WGS sequence"/>
</dbReference>
<evidence type="ECO:0000313" key="2">
    <source>
        <dbReference type="Proteomes" id="UP000823775"/>
    </source>
</evidence>
<keyword evidence="2" id="KW-1185">Reference proteome</keyword>
<evidence type="ECO:0000313" key="1">
    <source>
        <dbReference type="EMBL" id="MCE0482155.1"/>
    </source>
</evidence>
<proteinExistence type="predicted"/>
<dbReference type="EMBL" id="JACEIK010005756">
    <property type="protein sequence ID" value="MCE0482155.1"/>
    <property type="molecule type" value="Genomic_DNA"/>
</dbReference>
<accession>A0ABS8VQF5</accession>
<comment type="caution">
    <text evidence="1">The sequence shown here is derived from an EMBL/GenBank/DDBJ whole genome shotgun (WGS) entry which is preliminary data.</text>
</comment>